<dbReference type="PANTHER" id="PTHR44520:SF2">
    <property type="entry name" value="RESPONSE REGULATOR RCP1"/>
    <property type="match status" value="1"/>
</dbReference>
<dbReference type="STRING" id="1781255.BH720_08110"/>
<evidence type="ECO:0000313" key="3">
    <source>
        <dbReference type="EMBL" id="OEJ75731.1"/>
    </source>
</evidence>
<reference evidence="3" key="1">
    <citation type="submission" date="2016-09" db="EMBL/GenBank/DDBJ databases">
        <title>Draft genome of thermotolerant cyanobacterium Desertifilum sp. strain IPPAS B-1220.</title>
        <authorList>
            <person name="Sinetova M.A."/>
            <person name="Bolakhan K."/>
            <person name="Zayadan B.K."/>
            <person name="Mironov K.S."/>
            <person name="Ustinova V."/>
            <person name="Kupriyanova E.V."/>
            <person name="Sidorov R.A."/>
            <person name="Skrypnik A.N."/>
            <person name="Gogoleva N.E."/>
            <person name="Gogolev Y.V."/>
            <person name="Los D.A."/>
        </authorList>
    </citation>
    <scope>NUCLEOTIDE SEQUENCE [LARGE SCALE GENOMIC DNA]</scope>
    <source>
        <strain evidence="3">IPPAS B-1220</strain>
    </source>
</reference>
<dbReference type="InterPro" id="IPR001789">
    <property type="entry name" value="Sig_transdc_resp-reg_receiver"/>
</dbReference>
<dbReference type="SUPFAM" id="SSF52172">
    <property type="entry name" value="CheY-like"/>
    <property type="match status" value="1"/>
</dbReference>
<dbReference type="Pfam" id="PF00072">
    <property type="entry name" value="Response_reg"/>
    <property type="match status" value="1"/>
</dbReference>
<dbReference type="EMBL" id="MJGC01000045">
    <property type="protein sequence ID" value="OEJ75731.1"/>
    <property type="molecule type" value="Genomic_DNA"/>
</dbReference>
<protein>
    <submittedName>
        <fullName evidence="3">Two-component system response regulator</fullName>
    </submittedName>
</protein>
<evidence type="ECO:0000256" key="1">
    <source>
        <dbReference type="PROSITE-ProRule" id="PRU00169"/>
    </source>
</evidence>
<dbReference type="SMART" id="SM00448">
    <property type="entry name" value="REC"/>
    <property type="match status" value="1"/>
</dbReference>
<dbReference type="GO" id="GO:0000160">
    <property type="term" value="P:phosphorelay signal transduction system"/>
    <property type="evidence" value="ECO:0007669"/>
    <property type="project" value="InterPro"/>
</dbReference>
<feature type="modified residue" description="4-aspartylphosphate" evidence="1">
    <location>
        <position position="60"/>
    </location>
</feature>
<accession>A0A1E5QM97</accession>
<name>A0A1E5QM97_9CYAN</name>
<dbReference type="InterPro" id="IPR052893">
    <property type="entry name" value="TCS_response_regulator"/>
</dbReference>
<dbReference type="Gene3D" id="3.40.50.2300">
    <property type="match status" value="1"/>
</dbReference>
<dbReference type="OrthoDB" id="5510574at2"/>
<proteinExistence type="predicted"/>
<gene>
    <name evidence="3" type="ORF">BH720_08110</name>
</gene>
<sequence>MRNLQPILLVEDDRVDRLTVQRALKEIEVKNPVDIAANGEEALALLRDRSYKKPAIILLDLNMPKMNGLEFLREIKQDADLKHIPVIVLTTSGEDRDKLESFNLCVAGYMIKPLDYFKFVEMLRAIQVYWTFSELP</sequence>
<dbReference type="AlphaFoldDB" id="A0A1E5QM97"/>
<evidence type="ECO:0000259" key="2">
    <source>
        <dbReference type="PROSITE" id="PS50110"/>
    </source>
</evidence>
<dbReference type="CDD" id="cd17557">
    <property type="entry name" value="REC_Rcp-like"/>
    <property type="match status" value="1"/>
</dbReference>
<dbReference type="RefSeq" id="WP_069966678.1">
    <property type="nucleotide sequence ID" value="NZ_CM124774.1"/>
</dbReference>
<organism evidence="3">
    <name type="scientific">Desertifilum tharense IPPAS B-1220</name>
    <dbReference type="NCBI Taxonomy" id="1781255"/>
    <lineage>
        <taxon>Bacteria</taxon>
        <taxon>Bacillati</taxon>
        <taxon>Cyanobacteriota</taxon>
        <taxon>Cyanophyceae</taxon>
        <taxon>Desertifilales</taxon>
        <taxon>Desertifilaceae</taxon>
        <taxon>Desertifilum</taxon>
    </lineage>
</organism>
<dbReference type="InterPro" id="IPR011006">
    <property type="entry name" value="CheY-like_superfamily"/>
</dbReference>
<dbReference type="PROSITE" id="PS50110">
    <property type="entry name" value="RESPONSE_REGULATORY"/>
    <property type="match status" value="1"/>
</dbReference>
<keyword evidence="1" id="KW-0597">Phosphoprotein</keyword>
<feature type="domain" description="Response regulatory" evidence="2">
    <location>
        <begin position="6"/>
        <end position="127"/>
    </location>
</feature>
<comment type="caution">
    <text evidence="3">The sequence shown here is derived from an EMBL/GenBank/DDBJ whole genome shotgun (WGS) entry which is preliminary data.</text>
</comment>
<dbReference type="PANTHER" id="PTHR44520">
    <property type="entry name" value="RESPONSE REGULATOR RCP1-RELATED"/>
    <property type="match status" value="1"/>
</dbReference>